<evidence type="ECO:0000313" key="2">
    <source>
        <dbReference type="Proteomes" id="UP000076632"/>
    </source>
</evidence>
<dbReference type="GeneID" id="28896704"/>
<accession>A0A165JP13</accession>
<organism evidence="1 2">
    <name type="scientific">Xylona heveae (strain CBS 132557 / TC161)</name>
    <dbReference type="NCBI Taxonomy" id="1328760"/>
    <lineage>
        <taxon>Eukaryota</taxon>
        <taxon>Fungi</taxon>
        <taxon>Dikarya</taxon>
        <taxon>Ascomycota</taxon>
        <taxon>Pezizomycotina</taxon>
        <taxon>Xylonomycetes</taxon>
        <taxon>Xylonales</taxon>
        <taxon>Xylonaceae</taxon>
        <taxon>Xylona</taxon>
    </lineage>
</organism>
<evidence type="ECO:0000313" key="1">
    <source>
        <dbReference type="EMBL" id="KZF26468.1"/>
    </source>
</evidence>
<name>A0A165JP13_XYLHT</name>
<dbReference type="EMBL" id="KV407454">
    <property type="protein sequence ID" value="KZF26468.1"/>
    <property type="molecule type" value="Genomic_DNA"/>
</dbReference>
<reference evidence="1 2" key="1">
    <citation type="journal article" date="2016" name="Fungal Biol.">
        <title>The genome of Xylona heveae provides a window into fungal endophytism.</title>
        <authorList>
            <person name="Gazis R."/>
            <person name="Kuo A."/>
            <person name="Riley R."/>
            <person name="LaButti K."/>
            <person name="Lipzen A."/>
            <person name="Lin J."/>
            <person name="Amirebrahimi M."/>
            <person name="Hesse C.N."/>
            <person name="Spatafora J.W."/>
            <person name="Henrissat B."/>
            <person name="Hainaut M."/>
            <person name="Grigoriev I.V."/>
            <person name="Hibbett D.S."/>
        </authorList>
    </citation>
    <scope>NUCLEOTIDE SEQUENCE [LARGE SCALE GENOMIC DNA]</scope>
    <source>
        <strain evidence="1 2">TC161</strain>
    </source>
</reference>
<dbReference type="Proteomes" id="UP000076632">
    <property type="component" value="Unassembled WGS sequence"/>
</dbReference>
<dbReference type="STRING" id="1328760.A0A165JP13"/>
<proteinExistence type="predicted"/>
<gene>
    <name evidence="1" type="ORF">L228DRAFT_242946</name>
</gene>
<protein>
    <submittedName>
        <fullName evidence="1">Uncharacterized protein</fullName>
    </submittedName>
</protein>
<dbReference type="AlphaFoldDB" id="A0A165JP13"/>
<keyword evidence="2" id="KW-1185">Reference proteome</keyword>
<dbReference type="RefSeq" id="XP_018192023.1">
    <property type="nucleotide sequence ID" value="XM_018331567.1"/>
</dbReference>
<dbReference type="InParanoid" id="A0A165JP13"/>
<sequence length="114" mass="12291">MNGYVAFKTPSDAIGAGGHGANGNDLNALGRMDALLRLSGWVDLESRVSVCLLSLTLYTLENYIAGLLFKVGCAGAIISYLQRKNVTHHLPLGGVVDWSFNISVLEMFNFTNTL</sequence>
<dbReference type="OrthoDB" id="29596at2759"/>